<protein>
    <submittedName>
        <fullName evidence="3">Transcriptional regulator, AbrB family</fullName>
    </submittedName>
</protein>
<dbReference type="InterPro" id="IPR007159">
    <property type="entry name" value="SpoVT-AbrB_dom"/>
</dbReference>
<dbReference type="EMBL" id="CP002048">
    <property type="protein sequence ID" value="ADI00990.1"/>
    <property type="molecule type" value="Genomic_DNA"/>
</dbReference>
<evidence type="ECO:0000259" key="2">
    <source>
        <dbReference type="PROSITE" id="PS51740"/>
    </source>
</evidence>
<keyword evidence="1" id="KW-0238">DNA-binding</keyword>
<dbReference type="NCBIfam" id="TIGR01439">
    <property type="entry name" value="lp_hng_hel_AbrB"/>
    <property type="match status" value="1"/>
</dbReference>
<dbReference type="SMART" id="SM00966">
    <property type="entry name" value="SpoVT_AbrB"/>
    <property type="match status" value="1"/>
</dbReference>
<dbReference type="STRING" id="643648.Slip_0191"/>
<organism evidence="3 4">
    <name type="scientific">Syntrophothermus lipocalidus (strain DSM 12680 / TGB-C1)</name>
    <dbReference type="NCBI Taxonomy" id="643648"/>
    <lineage>
        <taxon>Bacteria</taxon>
        <taxon>Bacillati</taxon>
        <taxon>Bacillota</taxon>
        <taxon>Clostridia</taxon>
        <taxon>Eubacteriales</taxon>
        <taxon>Syntrophomonadaceae</taxon>
        <taxon>Syntrophothermus</taxon>
    </lineage>
</organism>
<dbReference type="KEGG" id="slp:Slip_0191"/>
<dbReference type="SUPFAM" id="SSF89447">
    <property type="entry name" value="AbrB/MazE/MraZ-like"/>
    <property type="match status" value="1"/>
</dbReference>
<sequence>MPIVRITAKGQVVIPAEFRRKHGLQTPGRALITERDGQLVITPVASDPVTGSRGILRSKTPLREVQKRHREEEIGLEDR</sequence>
<keyword evidence="4" id="KW-1185">Reference proteome</keyword>
<dbReference type="PROSITE" id="PS51740">
    <property type="entry name" value="SPOVT_ABRB"/>
    <property type="match status" value="1"/>
</dbReference>
<reference evidence="3 4" key="2">
    <citation type="journal article" date="2010" name="Stand. Genomic Sci.">
        <title>Complete genome sequence of Syntrophothermus lipocalidus type strain (TGB-C1).</title>
        <authorList>
            <person name="Djao O.D."/>
            <person name="Zhang X."/>
            <person name="Lucas S."/>
            <person name="Lapidus A."/>
            <person name="Del Rio T.G."/>
            <person name="Nolan M."/>
            <person name="Tice H."/>
            <person name="Cheng J.F."/>
            <person name="Han C."/>
            <person name="Tapia R."/>
            <person name="Goodwin L."/>
            <person name="Pitluck S."/>
            <person name="Liolios K."/>
            <person name="Ivanova N."/>
            <person name="Mavromatis K."/>
            <person name="Mikhailova N."/>
            <person name="Ovchinnikova G."/>
            <person name="Pati A."/>
            <person name="Brambilla E."/>
            <person name="Chen A."/>
            <person name="Palaniappan K."/>
            <person name="Land M."/>
            <person name="Hauser L."/>
            <person name="Chang Y.J."/>
            <person name="Jeffries C.D."/>
            <person name="Rohde M."/>
            <person name="Sikorski J."/>
            <person name="Spring S."/>
            <person name="Goker M."/>
            <person name="Detter J.C."/>
            <person name="Woyke T."/>
            <person name="Bristow J."/>
            <person name="Eisen J.A."/>
            <person name="Markowitz V."/>
            <person name="Hugenholtz P."/>
            <person name="Kyrpides N.C."/>
            <person name="Klenk H.P."/>
        </authorList>
    </citation>
    <scope>NUCLEOTIDE SEQUENCE [LARGE SCALE GENOMIC DNA]</scope>
    <source>
        <strain evidence="4">DSM 12680 / TGB-C1</strain>
    </source>
</reference>
<evidence type="ECO:0000256" key="1">
    <source>
        <dbReference type="PROSITE-ProRule" id="PRU01076"/>
    </source>
</evidence>
<dbReference type="Pfam" id="PF04014">
    <property type="entry name" value="MazE_antitoxin"/>
    <property type="match status" value="1"/>
</dbReference>
<gene>
    <name evidence="3" type="ordered locus">Slip_0191</name>
</gene>
<dbReference type="AlphaFoldDB" id="D7CJA1"/>
<reference evidence="4" key="1">
    <citation type="journal article" date="2010" name="Stand. Genomic Sci.">
        <title>Complete genome sequence of Syntrophothermus lipocalidus type strain (TGB-C1T).</title>
        <authorList>
            <consortium name="US DOE Joint Genome Institute (JGI-PGF)"/>
            <person name="Djao O."/>
            <person name="Zhang X."/>
            <person name="Lucas S."/>
            <person name="Lapidus A."/>
            <person name="Glavina Del Rio T."/>
            <person name="Nolan M."/>
            <person name="Tice H."/>
            <person name="Cheng J."/>
            <person name="Han C."/>
            <person name="Tapia R."/>
            <person name="Goodwin L."/>
            <person name="Pitluck S."/>
            <person name="Liolios K."/>
            <person name="Ivanova N."/>
            <person name="Mavromatis K."/>
            <person name="Mikhailova N."/>
            <person name="Ovchinnikova G."/>
            <person name="Pati A."/>
            <person name="Brambilla E."/>
            <person name="Chen A."/>
            <person name="Palaniappan K."/>
            <person name="Land M."/>
            <person name="Hauser L."/>
            <person name="Chang Y."/>
            <person name="Jeffries C."/>
            <person name="Rohde M."/>
            <person name="Sikorski J."/>
            <person name="Spring S."/>
            <person name="Goker M."/>
            <person name="Detter J."/>
            <person name="Woyke T."/>
            <person name="Bristow J."/>
            <person name="Eisen J."/>
            <person name="Markowitz V."/>
            <person name="Hugenholtz P."/>
            <person name="Kyrpides N."/>
            <person name="Klenk H."/>
        </authorList>
    </citation>
    <scope>NUCLEOTIDE SEQUENCE [LARGE SCALE GENOMIC DNA]</scope>
    <source>
        <strain evidence="4">DSM 12680 / TGB-C1</strain>
    </source>
</reference>
<proteinExistence type="predicted"/>
<dbReference type="Proteomes" id="UP000000378">
    <property type="component" value="Chromosome"/>
</dbReference>
<dbReference type="GO" id="GO:0003677">
    <property type="term" value="F:DNA binding"/>
    <property type="evidence" value="ECO:0007669"/>
    <property type="project" value="UniProtKB-UniRule"/>
</dbReference>
<dbReference type="HOGENOM" id="CLU_158484_9_0_9"/>
<dbReference type="OrthoDB" id="9811597at2"/>
<evidence type="ECO:0000313" key="3">
    <source>
        <dbReference type="EMBL" id="ADI00990.1"/>
    </source>
</evidence>
<evidence type="ECO:0000313" key="4">
    <source>
        <dbReference type="Proteomes" id="UP000000378"/>
    </source>
</evidence>
<name>D7CJA1_SYNLT</name>
<accession>D7CJA1</accession>
<dbReference type="InterPro" id="IPR037914">
    <property type="entry name" value="SpoVT-AbrB_sf"/>
</dbReference>
<dbReference type="RefSeq" id="WP_013174394.1">
    <property type="nucleotide sequence ID" value="NC_014220.1"/>
</dbReference>
<feature type="domain" description="SpoVT-AbrB" evidence="2">
    <location>
        <begin position="1"/>
        <end position="46"/>
    </location>
</feature>
<dbReference type="eggNOG" id="COG2002">
    <property type="taxonomic scope" value="Bacteria"/>
</dbReference>
<dbReference type="Gene3D" id="2.10.260.10">
    <property type="match status" value="1"/>
</dbReference>